<dbReference type="InterPro" id="IPR030048">
    <property type="entry name" value="SurE"/>
</dbReference>
<organism evidence="6 7">
    <name type="scientific">Acidilobus saccharovorans (strain DSM 16705 / JCM 18335 / VKM B-2471 / 345-15)</name>
    <dbReference type="NCBI Taxonomy" id="666510"/>
    <lineage>
        <taxon>Archaea</taxon>
        <taxon>Thermoproteota</taxon>
        <taxon>Thermoprotei</taxon>
        <taxon>Acidilobales</taxon>
        <taxon>Acidilobaceae</taxon>
        <taxon>Acidilobus</taxon>
    </lineage>
</organism>
<dbReference type="GO" id="GO:0000166">
    <property type="term" value="F:nucleotide binding"/>
    <property type="evidence" value="ECO:0007669"/>
    <property type="project" value="UniProtKB-KW"/>
</dbReference>
<accession>D9Q2X2</accession>
<dbReference type="GO" id="GO:0005737">
    <property type="term" value="C:cytoplasm"/>
    <property type="evidence" value="ECO:0007669"/>
    <property type="project" value="UniProtKB-SubCell"/>
</dbReference>
<dbReference type="KEGG" id="asc:ASAC_1255"/>
<dbReference type="PANTHER" id="PTHR30457">
    <property type="entry name" value="5'-NUCLEOTIDASE SURE"/>
    <property type="match status" value="1"/>
</dbReference>
<dbReference type="OrthoDB" id="26873at2157"/>
<sequence length="267" mass="28285">MQSLLVTNDDGIDSAGLRYLVEELASRGLEVYVVAPASQVSGASKSNSFTVKVEKRKLEGAREAWAIDGRPADAVAIGIKALLPSRPVMVVSGINIGPNMGLVDFFTSGTIGATIEASLLGVKAVASSYAVLRGLRDEKDLRGLRTASMITADIVARLVDVIYELTDVDIINLNFPRGEPKGITIAPIANIANIEIYNGEDGNTYHVLGWRTDDLSVAYSGGEEGSDVDVVKRGYASLTPICIRCLSVATYPVSSLSKLKEALAGLL</sequence>
<dbReference type="Gene3D" id="3.40.1210.10">
    <property type="entry name" value="Survival protein SurE-like phosphatase/nucleotidase"/>
    <property type="match status" value="1"/>
</dbReference>
<name>D9Q2X2_ACIS3</name>
<proteinExistence type="inferred from homology"/>
<dbReference type="RefSeq" id="WP_013267172.1">
    <property type="nucleotide sequence ID" value="NC_014374.1"/>
</dbReference>
<feature type="domain" description="Survival protein SurE-like phosphatase/nucleotidase" evidence="5">
    <location>
        <begin position="5"/>
        <end position="187"/>
    </location>
</feature>
<dbReference type="HAMAP" id="MF_00060">
    <property type="entry name" value="SurE"/>
    <property type="match status" value="1"/>
</dbReference>
<reference evidence="6 7" key="1">
    <citation type="journal article" date="2010" name="Appl. Environ. Microbiol.">
        <title>The genome sequence of the crenarchaeon Acidilobus saccharovorans supports a new order, Acidilobales, and suggests an important ecological role in terrestrial acidic hot springs.</title>
        <authorList>
            <person name="Mardanov A.V."/>
            <person name="Svetlitchnyi V.A."/>
            <person name="Beletsky A.V."/>
            <person name="Prokofeva M.I."/>
            <person name="Bonch-Osmolovskaya E.A."/>
            <person name="Ravin N.V."/>
            <person name="Skryabin K.G."/>
        </authorList>
    </citation>
    <scope>NUCLEOTIDE SEQUENCE [LARGE SCALE GENOMIC DNA]</scope>
    <source>
        <strain evidence="7">DSM 16705 / JCM 18335 / VKM B-2471 / 345-15</strain>
    </source>
</reference>
<dbReference type="InParanoid" id="D9Q2X2"/>
<evidence type="ECO:0000256" key="4">
    <source>
        <dbReference type="HAMAP-Rule" id="MF_00060"/>
    </source>
</evidence>
<evidence type="ECO:0000256" key="3">
    <source>
        <dbReference type="ARBA" id="ARBA00022801"/>
    </source>
</evidence>
<feature type="binding site" evidence="4">
    <location>
        <position position="10"/>
    </location>
    <ligand>
        <name>a divalent metal cation</name>
        <dbReference type="ChEBI" id="CHEBI:60240"/>
    </ligand>
</feature>
<dbReference type="PANTHER" id="PTHR30457:SF0">
    <property type="entry name" value="PHOSPHATASE, PUTATIVE (AFU_ORTHOLOGUE AFUA_4G01070)-RELATED"/>
    <property type="match status" value="1"/>
</dbReference>
<keyword evidence="3 4" id="KW-0378">Hydrolase</keyword>
<comment type="similarity">
    <text evidence="1 4">Belongs to the SurE nucleotidase family.</text>
</comment>
<comment type="cofactor">
    <cofactor evidence="4">
        <name>a divalent metal cation</name>
        <dbReference type="ChEBI" id="CHEBI:60240"/>
    </cofactor>
    <text evidence="4">Binds 1 divalent metal cation per subunit.</text>
</comment>
<evidence type="ECO:0000259" key="5">
    <source>
        <dbReference type="Pfam" id="PF01975"/>
    </source>
</evidence>
<keyword evidence="2 4" id="KW-0479">Metal-binding</keyword>
<comment type="catalytic activity">
    <reaction evidence="4">
        <text>a ribonucleoside 5'-phosphate + H2O = a ribonucleoside + phosphate</text>
        <dbReference type="Rhea" id="RHEA:12484"/>
        <dbReference type="ChEBI" id="CHEBI:15377"/>
        <dbReference type="ChEBI" id="CHEBI:18254"/>
        <dbReference type="ChEBI" id="CHEBI:43474"/>
        <dbReference type="ChEBI" id="CHEBI:58043"/>
        <dbReference type="EC" id="3.1.3.5"/>
    </reaction>
</comment>
<gene>
    <name evidence="4" type="primary">surE</name>
    <name evidence="6" type="ordered locus">ASAC_1255</name>
</gene>
<dbReference type="InterPro" id="IPR002828">
    <property type="entry name" value="SurE-like_Pase/nucleotidase"/>
</dbReference>
<feature type="binding site" evidence="4">
    <location>
        <position position="41"/>
    </location>
    <ligand>
        <name>a divalent metal cation</name>
        <dbReference type="ChEBI" id="CHEBI:60240"/>
    </ligand>
</feature>
<dbReference type="Pfam" id="PF01975">
    <property type="entry name" value="SurE"/>
    <property type="match status" value="1"/>
</dbReference>
<dbReference type="STRING" id="666510.ASAC_1255"/>
<dbReference type="EMBL" id="CP001742">
    <property type="protein sequence ID" value="ADL19660.1"/>
    <property type="molecule type" value="Genomic_DNA"/>
</dbReference>
<feature type="binding site" evidence="4">
    <location>
        <position position="9"/>
    </location>
    <ligand>
        <name>a divalent metal cation</name>
        <dbReference type="ChEBI" id="CHEBI:60240"/>
    </ligand>
</feature>
<dbReference type="SUPFAM" id="SSF64167">
    <property type="entry name" value="SurE-like"/>
    <property type="match status" value="1"/>
</dbReference>
<evidence type="ECO:0000313" key="7">
    <source>
        <dbReference type="Proteomes" id="UP000000346"/>
    </source>
</evidence>
<protein>
    <recommendedName>
        <fullName evidence="4">5'-nucleotidase SurE</fullName>
        <ecNumber evidence="4">3.1.3.5</ecNumber>
    </recommendedName>
    <alternativeName>
        <fullName evidence="4">Nucleoside 5'-monophosphate phosphohydrolase</fullName>
    </alternativeName>
</protein>
<dbReference type="NCBIfam" id="TIGR00087">
    <property type="entry name" value="surE"/>
    <property type="match status" value="1"/>
</dbReference>
<dbReference type="InterPro" id="IPR036523">
    <property type="entry name" value="SurE-like_sf"/>
</dbReference>
<comment type="function">
    <text evidence="4">Nucleotidase that shows phosphatase activity on nucleoside 5'-monophosphates.</text>
</comment>
<dbReference type="GeneID" id="9499510"/>
<evidence type="ECO:0000256" key="1">
    <source>
        <dbReference type="ARBA" id="ARBA00011062"/>
    </source>
</evidence>
<dbReference type="eggNOG" id="arCOG02303">
    <property type="taxonomic scope" value="Archaea"/>
</dbReference>
<evidence type="ECO:0000256" key="2">
    <source>
        <dbReference type="ARBA" id="ARBA00022723"/>
    </source>
</evidence>
<evidence type="ECO:0000313" key="6">
    <source>
        <dbReference type="EMBL" id="ADL19660.1"/>
    </source>
</evidence>
<dbReference type="Proteomes" id="UP000000346">
    <property type="component" value="Chromosome"/>
</dbReference>
<comment type="subcellular location">
    <subcellularLocation>
        <location evidence="4">Cytoplasm</location>
    </subcellularLocation>
</comment>
<dbReference type="GO" id="GO:0046872">
    <property type="term" value="F:metal ion binding"/>
    <property type="evidence" value="ECO:0007669"/>
    <property type="project" value="UniProtKB-UniRule"/>
</dbReference>
<feature type="binding site" evidence="4">
    <location>
        <position position="95"/>
    </location>
    <ligand>
        <name>a divalent metal cation</name>
        <dbReference type="ChEBI" id="CHEBI:60240"/>
    </ligand>
</feature>
<keyword evidence="7" id="KW-1185">Reference proteome</keyword>
<dbReference type="EC" id="3.1.3.5" evidence="4"/>
<dbReference type="GO" id="GO:0008253">
    <property type="term" value="F:5'-nucleotidase activity"/>
    <property type="evidence" value="ECO:0007669"/>
    <property type="project" value="UniProtKB-UniRule"/>
</dbReference>
<keyword evidence="4" id="KW-0963">Cytoplasm</keyword>
<keyword evidence="4" id="KW-0547">Nucleotide-binding</keyword>
<dbReference type="HOGENOM" id="CLU_045192_1_3_2"/>
<dbReference type="AlphaFoldDB" id="D9Q2X2"/>